<evidence type="ECO:0000313" key="3">
    <source>
        <dbReference type="EMBL" id="DBA35583.1"/>
    </source>
</evidence>
<keyword evidence="2" id="KW-1133">Transmembrane helix</keyword>
<reference evidence="3 4" key="1">
    <citation type="journal article" date="2023" name="Nat. Microbiol.">
        <title>A compendium of viruses from methanogenic archaea reveals their diversity and adaptations to the gut environment.</title>
        <authorList>
            <person name="Medvedeva S."/>
            <person name="Borrel G."/>
            <person name="Krupovic M."/>
            <person name="Gribaldo S."/>
        </authorList>
    </citation>
    <scope>NUCLEOTIDE SEQUENCE [LARGE SCALE GENOMIC DNA]</scope>
</reference>
<evidence type="ECO:0000256" key="2">
    <source>
        <dbReference type="SAM" id="Phobius"/>
    </source>
</evidence>
<proteinExistence type="predicted"/>
<accession>A0AA86Y5L2</accession>
<dbReference type="RefSeq" id="YP_013605487.1">
    <property type="nucleotide sequence ID" value="NC_134205.1"/>
</dbReference>
<keyword evidence="2" id="KW-0812">Transmembrane</keyword>
<name>A0AA86Y5L2_9CAUD</name>
<evidence type="ECO:0008006" key="5">
    <source>
        <dbReference type="Google" id="ProtNLM"/>
    </source>
</evidence>
<dbReference type="InterPro" id="IPR042229">
    <property type="entry name" value="Listeria/Bacterioides_rpt_sf"/>
</dbReference>
<keyword evidence="2" id="KW-0472">Membrane</keyword>
<feature type="transmembrane region" description="Helical" evidence="2">
    <location>
        <begin position="504"/>
        <end position="525"/>
    </location>
</feature>
<dbReference type="Proteomes" id="UP001302000">
    <property type="component" value="Segment"/>
</dbReference>
<organism evidence="3 4">
    <name type="scientific">Caudoviricetes sp. vir335</name>
    <dbReference type="NCBI Taxonomy" id="3068357"/>
    <lineage>
        <taxon>Viruses</taxon>
        <taxon>Duplodnaviria</taxon>
        <taxon>Heunggongvirae</taxon>
        <taxon>Uroviricota</taxon>
        <taxon>Caudoviricetes</taxon>
    </lineage>
</organism>
<dbReference type="EMBL" id="BK063680">
    <property type="protein sequence ID" value="DBA35583.1"/>
    <property type="molecule type" value="Genomic_DNA"/>
</dbReference>
<dbReference type="InterPro" id="IPR013378">
    <property type="entry name" value="InlB-like_B-rpt"/>
</dbReference>
<evidence type="ECO:0000313" key="4">
    <source>
        <dbReference type="Proteomes" id="UP001302000"/>
    </source>
</evidence>
<comment type="subcellular location">
    <subcellularLocation>
        <location evidence="1">Cell envelope</location>
    </subcellularLocation>
</comment>
<dbReference type="Pfam" id="PF09479">
    <property type="entry name" value="Flg_new"/>
    <property type="match status" value="2"/>
</dbReference>
<dbReference type="Gene3D" id="2.60.40.4270">
    <property type="entry name" value="Listeria-Bacteroides repeat domain"/>
    <property type="match status" value="1"/>
</dbReference>
<keyword evidence="4" id="KW-1185">Reference proteome</keyword>
<evidence type="ECO:0000256" key="1">
    <source>
        <dbReference type="ARBA" id="ARBA00004196"/>
    </source>
</evidence>
<protein>
    <recommendedName>
        <fullName evidence="5">Listeria/Bacterioides repeat-containing protein</fullName>
    </recommendedName>
</protein>
<sequence length="541" mass="58130">MSPHKGYMNIAIAAMLFAAAFAGVVFIADEDVAVAEESQSQAQEYTVTYSYDGFVFSEKTSDGQLTVRGFNTASEEEASEPKYSAALPNAKAPEGYAFAYWVAGSATYNAGVSAQFAGDVTLTPVFKADRAIVKLVYGDVVKEFFSPTSSAVAEAAAAEDFDSKTSYPQEYSISYSSAKGLDVKDTKLAEFAEAIGATYTTTTNDKSKTVAIDKLVLDGFEFKGFVDKDGKSVGFNGLTATATATATGEGTSKVWTLGSAEPAVYTAVFEPIYNITFIVDGTKTFECKSNAFVQPIDPVKANYTFMGWAVDGKIVSTVEAGKITIPADYEFKADVEFTAVFEPVQLTITLVVGEFESTQPALYGQTITAPGLPTGYGCWATKTVEMKDGAEVITYTPFDFSKPITENITLYAQLAEKIYTISFISEGSVIGGPYDVSKPYTIPSDPVAEGKKFVGWFVDDYKVIDIQAYVLAHPEQDIVLTASFTEADAPAGPDFIDTNEGKCVLILIGVALVAFAYAVYTNMFGLKDKLTSVKLVRVKKE</sequence>
<gene>
    <name evidence="3" type="ORF">vir335_00027</name>
</gene>
<dbReference type="GeneID" id="301841420"/>